<dbReference type="PANTHER" id="PTHR38790">
    <property type="entry name" value="2EXR DOMAIN-CONTAINING PROTEIN-RELATED"/>
    <property type="match status" value="1"/>
</dbReference>
<name>A0AAN9U014_9PEZI</name>
<dbReference type="EMBL" id="JAJSPL020000038">
    <property type="protein sequence ID" value="KAK7735534.1"/>
    <property type="molecule type" value="Genomic_DNA"/>
</dbReference>
<reference evidence="1 2" key="1">
    <citation type="journal article" date="2023" name="PLoS ONE">
        <title>Cytospora paraplurivora sp. nov. isolated from orchards with fruit tree decline syndrome in Ontario, Canada.</title>
        <authorList>
            <person name="Ilyukhin E."/>
            <person name="Nguyen H.D.T."/>
            <person name="Castle A.J."/>
            <person name="Ellouze W."/>
        </authorList>
    </citation>
    <scope>NUCLEOTIDE SEQUENCE [LARGE SCALE GENOMIC DNA]</scope>
    <source>
        <strain evidence="1 2">FDS-564</strain>
    </source>
</reference>
<keyword evidence="2" id="KW-1185">Reference proteome</keyword>
<accession>A0AAN9U014</accession>
<dbReference type="AlphaFoldDB" id="A0AAN9U014"/>
<dbReference type="Proteomes" id="UP001320245">
    <property type="component" value="Unassembled WGS sequence"/>
</dbReference>
<protein>
    <submittedName>
        <fullName evidence="1">Uncharacterized protein</fullName>
    </submittedName>
</protein>
<comment type="caution">
    <text evidence="1">The sequence shown here is derived from an EMBL/GenBank/DDBJ whole genome shotgun (WGS) entry which is preliminary data.</text>
</comment>
<sequence length="325" mass="36711">MPVTTVMQTTEEDLRQKGLFGIPVDIRYDIYKLVLAPKRAAKWEPRGNLFPGDALPLNGHEAAALMGRKPAYIGLLQSCKQLHDEASSLLYNTVEMHLHKDRKPEQNLLKLGPRHLKYIKNITIEFRHHAHFDTITGNSETDEGTIGAWRAASILGFLRQAGATLYTVTLKAPWHYQDCKGSNGHVGCLSLEPLLRDPSIFLNVQNVVFPDYLALCPPRNSSEIPARPQRNRPLTQADKAEIVSRLGFQVEIVHPGNSFDRSIAPFSSGFFVIKNPRDVLREREDMLPITGQTEWMAKAQEYLALLECYRIADYSPMKSRVPGRE</sequence>
<evidence type="ECO:0000313" key="1">
    <source>
        <dbReference type="EMBL" id="KAK7735534.1"/>
    </source>
</evidence>
<proteinExistence type="predicted"/>
<evidence type="ECO:0000313" key="2">
    <source>
        <dbReference type="Proteomes" id="UP001320245"/>
    </source>
</evidence>
<gene>
    <name evidence="1" type="ORF">SLS53_007447</name>
</gene>
<organism evidence="1 2">
    <name type="scientific">Cytospora paraplurivora</name>
    <dbReference type="NCBI Taxonomy" id="2898453"/>
    <lineage>
        <taxon>Eukaryota</taxon>
        <taxon>Fungi</taxon>
        <taxon>Dikarya</taxon>
        <taxon>Ascomycota</taxon>
        <taxon>Pezizomycotina</taxon>
        <taxon>Sordariomycetes</taxon>
        <taxon>Sordariomycetidae</taxon>
        <taxon>Diaporthales</taxon>
        <taxon>Cytosporaceae</taxon>
        <taxon>Cytospora</taxon>
    </lineage>
</organism>